<dbReference type="EMBL" id="RWGY01000004">
    <property type="protein sequence ID" value="TVU46209.1"/>
    <property type="molecule type" value="Genomic_DNA"/>
</dbReference>
<evidence type="ECO:0000313" key="2">
    <source>
        <dbReference type="EMBL" id="TVU46209.1"/>
    </source>
</evidence>
<accession>A0A5J9WCX9</accession>
<dbReference type="Proteomes" id="UP000324897">
    <property type="component" value="Chromosome 5"/>
</dbReference>
<name>A0A5J9WCX9_9POAL</name>
<keyword evidence="3" id="KW-1185">Reference proteome</keyword>
<gene>
    <name evidence="2" type="ORF">EJB05_05729</name>
</gene>
<feature type="region of interest" description="Disordered" evidence="1">
    <location>
        <begin position="114"/>
        <end position="157"/>
    </location>
</feature>
<dbReference type="PANTHER" id="PTHR33167">
    <property type="entry name" value="TRANSCRIPTION FACTOR, PUTATIVE (DUF863)-RELATED"/>
    <property type="match status" value="1"/>
</dbReference>
<comment type="caution">
    <text evidence="2">The sequence shown here is derived from an EMBL/GenBank/DDBJ whole genome shotgun (WGS) entry which is preliminary data.</text>
</comment>
<evidence type="ECO:0000256" key="1">
    <source>
        <dbReference type="SAM" id="MobiDB-lite"/>
    </source>
</evidence>
<dbReference type="PANTHER" id="PTHR33167:SF26">
    <property type="entry name" value="EXPRESSED PROTEIN"/>
    <property type="match status" value="1"/>
</dbReference>
<dbReference type="Gramene" id="TVU46209">
    <property type="protein sequence ID" value="TVU46209"/>
    <property type="gene ID" value="EJB05_05729"/>
</dbReference>
<proteinExistence type="predicted"/>
<dbReference type="OrthoDB" id="666348at2759"/>
<reference evidence="2 3" key="1">
    <citation type="journal article" date="2019" name="Sci. Rep.">
        <title>A high-quality genome of Eragrostis curvula grass provides insights into Poaceae evolution and supports new strategies to enhance forage quality.</title>
        <authorList>
            <person name="Carballo J."/>
            <person name="Santos B.A.C.M."/>
            <person name="Zappacosta D."/>
            <person name="Garbus I."/>
            <person name="Selva J.P."/>
            <person name="Gallo C.A."/>
            <person name="Diaz A."/>
            <person name="Albertini E."/>
            <person name="Caccamo M."/>
            <person name="Echenique V."/>
        </authorList>
    </citation>
    <scope>NUCLEOTIDE SEQUENCE [LARGE SCALE GENOMIC DNA]</scope>
    <source>
        <strain evidence="3">cv. Victoria</strain>
        <tissue evidence="2">Leaf</tissue>
    </source>
</reference>
<dbReference type="AlphaFoldDB" id="A0A5J9WCX9"/>
<protein>
    <submittedName>
        <fullName evidence="2">Uncharacterized protein</fullName>
    </submittedName>
</protein>
<organism evidence="2 3">
    <name type="scientific">Eragrostis curvula</name>
    <name type="common">weeping love grass</name>
    <dbReference type="NCBI Taxonomy" id="38414"/>
    <lineage>
        <taxon>Eukaryota</taxon>
        <taxon>Viridiplantae</taxon>
        <taxon>Streptophyta</taxon>
        <taxon>Embryophyta</taxon>
        <taxon>Tracheophyta</taxon>
        <taxon>Spermatophyta</taxon>
        <taxon>Magnoliopsida</taxon>
        <taxon>Liliopsida</taxon>
        <taxon>Poales</taxon>
        <taxon>Poaceae</taxon>
        <taxon>PACMAD clade</taxon>
        <taxon>Chloridoideae</taxon>
        <taxon>Eragrostideae</taxon>
        <taxon>Eragrostidinae</taxon>
        <taxon>Eragrostis</taxon>
    </lineage>
</organism>
<evidence type="ECO:0000313" key="3">
    <source>
        <dbReference type="Proteomes" id="UP000324897"/>
    </source>
</evidence>
<sequence length="188" mass="21120">MMQMEKLLNHCDMELMKMAMLKHEETFQQQFSLEIFPNFAQRIGKKVHELHRLYRVQKQLMSGLTTVPSCRRQMRRKHPRRALDLHLPADEYIVVGAGGAAPPSREDDLELTLAVGGGGRRKRRDENATATPLASSNCSSGAGSPTSSSSTDTSGSPYQRAMALRLLQQQQQQQQAPWLVQCLSLRMA</sequence>
<feature type="compositionally biased region" description="Low complexity" evidence="1">
    <location>
        <begin position="135"/>
        <end position="156"/>
    </location>
</feature>